<dbReference type="SMART" id="SM00934">
    <property type="entry name" value="OMPdecase"/>
    <property type="match status" value="1"/>
</dbReference>
<feature type="binding site" evidence="9 11">
    <location>
        <position position="213"/>
    </location>
    <ligand>
        <name>substrate</name>
    </ligand>
</feature>
<comment type="pathway">
    <text evidence="2 9 12">Pyrimidine metabolism; UMP biosynthesis via de novo pathway; UMP from orotate: step 2/2.</text>
</comment>
<dbReference type="PROSITE" id="PS00156">
    <property type="entry name" value="OMPDECASE"/>
    <property type="match status" value="1"/>
</dbReference>
<dbReference type="EC" id="4.1.1.23" evidence="9"/>
<dbReference type="CDD" id="cd04725">
    <property type="entry name" value="OMP_decarboxylase_like"/>
    <property type="match status" value="1"/>
</dbReference>
<dbReference type="NCBIfam" id="NF001273">
    <property type="entry name" value="PRK00230.1"/>
    <property type="match status" value="1"/>
</dbReference>
<name>A0A1B3XLZ9_9BACI</name>
<evidence type="ECO:0000256" key="2">
    <source>
        <dbReference type="ARBA" id="ARBA00004861"/>
    </source>
</evidence>
<dbReference type="SUPFAM" id="SSF51366">
    <property type="entry name" value="Ribulose-phoshate binding barrel"/>
    <property type="match status" value="1"/>
</dbReference>
<feature type="binding site" evidence="9 11">
    <location>
        <position position="122"/>
    </location>
    <ligand>
        <name>substrate</name>
    </ligand>
</feature>
<organism evidence="14 15">
    <name type="scientific">Peribacillus muralis</name>
    <dbReference type="NCBI Taxonomy" id="264697"/>
    <lineage>
        <taxon>Bacteria</taxon>
        <taxon>Bacillati</taxon>
        <taxon>Bacillota</taxon>
        <taxon>Bacilli</taxon>
        <taxon>Bacillales</taxon>
        <taxon>Bacillaceae</taxon>
        <taxon>Peribacillus</taxon>
    </lineage>
</organism>
<feature type="active site" description="Proton donor" evidence="9">
    <location>
        <position position="61"/>
    </location>
</feature>
<dbReference type="HAMAP" id="MF_01200_B">
    <property type="entry name" value="OMPdecase_type1_B"/>
    <property type="match status" value="1"/>
</dbReference>
<dbReference type="AlphaFoldDB" id="A0A1B3XLZ9"/>
<comment type="subunit">
    <text evidence="3 9">Homodimer.</text>
</comment>
<dbReference type="InterPro" id="IPR013785">
    <property type="entry name" value="Aldolase_TIM"/>
</dbReference>
<dbReference type="OrthoDB" id="9806203at2"/>
<evidence type="ECO:0000259" key="13">
    <source>
        <dbReference type="SMART" id="SM00934"/>
    </source>
</evidence>
<evidence type="ECO:0000256" key="3">
    <source>
        <dbReference type="ARBA" id="ARBA00011738"/>
    </source>
</evidence>
<accession>A0A1B3XLZ9</accession>
<protein>
    <recommendedName>
        <fullName evidence="9">Orotidine 5'-phosphate decarboxylase</fullName>
        <ecNumber evidence="9">4.1.1.23</ecNumber>
    </recommendedName>
    <alternativeName>
        <fullName evidence="9">OMP decarboxylase</fullName>
        <shortName evidence="9">OMPDCase</shortName>
        <shortName evidence="9">OMPdecase</shortName>
    </alternativeName>
</protein>
<evidence type="ECO:0000256" key="11">
    <source>
        <dbReference type="PIRSR" id="PIRSR614732-2"/>
    </source>
</evidence>
<evidence type="ECO:0000313" key="14">
    <source>
        <dbReference type="EMBL" id="AOH54224.1"/>
    </source>
</evidence>
<sequence>MKQSLIIALDFPDVIQTERFLSQFPSEKLALKVGMELFYQNGPSIISSIKERGHDVFLDLKLHDIPNTVKMAMAGLATLGADMVNVHAAGGQKMMEAAMEGLDKGTPAGKERPLCIAVTQLTSTSEEQMNKEQNISGSLTDSVLHYAKLTQQAGLDGVVCSTHEVKDIHHRIGRKFLTVTPGIRSAGGNVHDQTRIATPEQARSFGADAIVVGRAITASKDPLKAYLDMKAAWEGISC</sequence>
<dbReference type="InterPro" id="IPR011060">
    <property type="entry name" value="RibuloseP-bd_barrel"/>
</dbReference>
<evidence type="ECO:0000256" key="6">
    <source>
        <dbReference type="ARBA" id="ARBA00023239"/>
    </source>
</evidence>
<keyword evidence="4 9" id="KW-0210">Decarboxylase</keyword>
<dbReference type="PANTHER" id="PTHR32119:SF2">
    <property type="entry name" value="OROTIDINE 5'-PHOSPHATE DECARBOXYLASE"/>
    <property type="match status" value="1"/>
</dbReference>
<keyword evidence="6 9" id="KW-0456">Lyase</keyword>
<dbReference type="InterPro" id="IPR014732">
    <property type="entry name" value="OMPdecase"/>
</dbReference>
<dbReference type="GO" id="GO:0005829">
    <property type="term" value="C:cytosol"/>
    <property type="evidence" value="ECO:0007669"/>
    <property type="project" value="TreeGrafter"/>
</dbReference>
<dbReference type="GO" id="GO:0006207">
    <property type="term" value="P:'de novo' pyrimidine nucleobase biosynthetic process"/>
    <property type="evidence" value="ECO:0007669"/>
    <property type="project" value="InterPro"/>
</dbReference>
<feature type="binding site" evidence="9 11">
    <location>
        <position position="10"/>
    </location>
    <ligand>
        <name>substrate</name>
    </ligand>
</feature>
<evidence type="ECO:0000256" key="1">
    <source>
        <dbReference type="ARBA" id="ARBA00002356"/>
    </source>
</evidence>
<gene>
    <name evidence="9" type="primary">pyrF</name>
    <name evidence="14" type="ORF">ABE28_007645</name>
</gene>
<dbReference type="NCBIfam" id="TIGR01740">
    <property type="entry name" value="pyrF"/>
    <property type="match status" value="1"/>
</dbReference>
<comment type="function">
    <text evidence="1 9">Catalyzes the decarboxylation of orotidine 5'-monophosphate (OMP) to uridine 5'-monophosphate (UMP).</text>
</comment>
<feature type="binding site" evidence="9 11">
    <location>
        <position position="184"/>
    </location>
    <ligand>
        <name>substrate</name>
    </ligand>
</feature>
<feature type="active site" description="For OMPdecase activity" evidence="10">
    <location>
        <position position="64"/>
    </location>
</feature>
<dbReference type="InterPro" id="IPR001754">
    <property type="entry name" value="OMPdeCOase_dom"/>
</dbReference>
<dbReference type="Proteomes" id="UP000077926">
    <property type="component" value="Chromosome"/>
</dbReference>
<proteinExistence type="inferred from homology"/>
<evidence type="ECO:0000256" key="8">
    <source>
        <dbReference type="ARBA" id="ARBA00061012"/>
    </source>
</evidence>
<feature type="active site" description="For OMPdecase activity" evidence="10">
    <location>
        <position position="59"/>
    </location>
</feature>
<comment type="similarity">
    <text evidence="8 9">Belongs to the OMP decarboxylase family. Type 1 subfamily.</text>
</comment>
<feature type="domain" description="Orotidine 5'-phosphate decarboxylase" evidence="13">
    <location>
        <begin position="4"/>
        <end position="229"/>
    </location>
</feature>
<feature type="binding site" evidence="9 11">
    <location>
        <position position="214"/>
    </location>
    <ligand>
        <name>substrate</name>
    </ligand>
</feature>
<keyword evidence="15" id="KW-1185">Reference proteome</keyword>
<dbReference type="Gene3D" id="3.20.20.70">
    <property type="entry name" value="Aldolase class I"/>
    <property type="match status" value="1"/>
</dbReference>
<keyword evidence="5 9" id="KW-0665">Pyrimidine biosynthesis</keyword>
<dbReference type="InterPro" id="IPR018089">
    <property type="entry name" value="OMPdecase_AS"/>
</dbReference>
<dbReference type="PANTHER" id="PTHR32119">
    <property type="entry name" value="OROTIDINE 5'-PHOSPHATE DECARBOXYLASE"/>
    <property type="match status" value="1"/>
</dbReference>
<feature type="binding site" evidence="9">
    <location>
        <begin position="59"/>
        <end position="68"/>
    </location>
    <ligand>
        <name>substrate</name>
    </ligand>
</feature>
<dbReference type="RefSeq" id="WP_064461807.1">
    <property type="nucleotide sequence ID" value="NZ_CP017080.1"/>
</dbReference>
<dbReference type="FunFam" id="3.20.20.70:FF:000015">
    <property type="entry name" value="Orotidine 5'-phosphate decarboxylase"/>
    <property type="match status" value="1"/>
</dbReference>
<evidence type="ECO:0000256" key="10">
    <source>
        <dbReference type="PIRSR" id="PIRSR614732-1"/>
    </source>
</evidence>
<dbReference type="GO" id="GO:0004590">
    <property type="term" value="F:orotidine-5'-phosphate decarboxylase activity"/>
    <property type="evidence" value="ECO:0007669"/>
    <property type="project" value="UniProtKB-UniRule"/>
</dbReference>
<evidence type="ECO:0000256" key="7">
    <source>
        <dbReference type="ARBA" id="ARBA00049157"/>
    </source>
</evidence>
<dbReference type="GO" id="GO:0044205">
    <property type="term" value="P:'de novo' UMP biosynthetic process"/>
    <property type="evidence" value="ECO:0007669"/>
    <property type="project" value="UniProtKB-UniRule"/>
</dbReference>
<comment type="catalytic activity">
    <reaction evidence="7 9 12">
        <text>orotidine 5'-phosphate + H(+) = UMP + CO2</text>
        <dbReference type="Rhea" id="RHEA:11596"/>
        <dbReference type="ChEBI" id="CHEBI:15378"/>
        <dbReference type="ChEBI" id="CHEBI:16526"/>
        <dbReference type="ChEBI" id="CHEBI:57538"/>
        <dbReference type="ChEBI" id="CHEBI:57865"/>
        <dbReference type="EC" id="4.1.1.23"/>
    </reaction>
</comment>
<feature type="active site" description="For OMPdecase activity" evidence="10">
    <location>
        <position position="61"/>
    </location>
</feature>
<dbReference type="UniPathway" id="UPA00070">
    <property type="reaction ID" value="UER00120"/>
</dbReference>
<dbReference type="Pfam" id="PF00215">
    <property type="entry name" value="OMPdecase"/>
    <property type="match status" value="1"/>
</dbReference>
<feature type="binding site" evidence="9 11">
    <location>
        <position position="32"/>
    </location>
    <ligand>
        <name>substrate</name>
    </ligand>
</feature>
<evidence type="ECO:0000256" key="5">
    <source>
        <dbReference type="ARBA" id="ARBA00022975"/>
    </source>
</evidence>
<dbReference type="InterPro" id="IPR047596">
    <property type="entry name" value="OMPdecase_bac"/>
</dbReference>
<evidence type="ECO:0000313" key="15">
    <source>
        <dbReference type="Proteomes" id="UP000077926"/>
    </source>
</evidence>
<evidence type="ECO:0000256" key="12">
    <source>
        <dbReference type="RuleBase" id="RU000512"/>
    </source>
</evidence>
<dbReference type="STRING" id="264697.ABE28_007645"/>
<reference evidence="14 15" key="1">
    <citation type="submission" date="2016-08" db="EMBL/GenBank/DDBJ databases">
        <title>Complete genome sequence of Bacillus muralis G25-68, a strain with toxicity to nematodes.</title>
        <authorList>
            <person name="Zheng Z."/>
        </authorList>
    </citation>
    <scope>NUCLEOTIDE SEQUENCE [LARGE SCALE GENOMIC DNA]</scope>
    <source>
        <strain evidence="14 15">G25-68</strain>
    </source>
</reference>
<evidence type="ECO:0000256" key="9">
    <source>
        <dbReference type="HAMAP-Rule" id="MF_01200"/>
    </source>
</evidence>
<dbReference type="KEGG" id="bmur:ABE28_007645"/>
<dbReference type="EMBL" id="CP017080">
    <property type="protein sequence ID" value="AOH54224.1"/>
    <property type="molecule type" value="Genomic_DNA"/>
</dbReference>
<feature type="binding site" evidence="9 11">
    <location>
        <position position="193"/>
    </location>
    <ligand>
        <name>substrate</name>
    </ligand>
</feature>
<evidence type="ECO:0000256" key="4">
    <source>
        <dbReference type="ARBA" id="ARBA00022793"/>
    </source>
</evidence>